<dbReference type="EMBL" id="NIXT01002037">
    <property type="protein sequence ID" value="OXE30618.1"/>
    <property type="molecule type" value="Genomic_DNA"/>
</dbReference>
<proteinExistence type="predicted"/>
<name>A0A227J6Y3_VIBPH</name>
<dbReference type="Proteomes" id="UP000214596">
    <property type="component" value="Unassembled WGS sequence"/>
</dbReference>
<comment type="caution">
    <text evidence="1">The sequence shown here is derived from an EMBL/GenBank/DDBJ whole genome shotgun (WGS) entry which is preliminary data.</text>
</comment>
<evidence type="ECO:0000313" key="2">
    <source>
        <dbReference type="Proteomes" id="UP000214596"/>
    </source>
</evidence>
<accession>A0A227J6Y3</accession>
<sequence>MVGHGGVNGRVVHTRNGNAEVVTTNGILTANVSGVTGITRLGFRTAHLPHPQI</sequence>
<gene>
    <name evidence="1" type="ORF">CA163_22415</name>
</gene>
<dbReference type="AlphaFoldDB" id="A0A227J6Y3"/>
<organism evidence="1 2">
    <name type="scientific">Vibrio parahaemolyticus</name>
    <dbReference type="NCBI Taxonomy" id="670"/>
    <lineage>
        <taxon>Bacteria</taxon>
        <taxon>Pseudomonadati</taxon>
        <taxon>Pseudomonadota</taxon>
        <taxon>Gammaproteobacteria</taxon>
        <taxon>Vibrionales</taxon>
        <taxon>Vibrionaceae</taxon>
        <taxon>Vibrio</taxon>
    </lineage>
</organism>
<protein>
    <submittedName>
        <fullName evidence="1">Uncharacterized protein</fullName>
    </submittedName>
</protein>
<evidence type="ECO:0000313" key="1">
    <source>
        <dbReference type="EMBL" id="OXE30618.1"/>
    </source>
</evidence>
<reference evidence="1 2" key="1">
    <citation type="journal article" date="2017" name="Appl. Environ. Microbiol.">
        <title>Parallel evolution of two clades of a major Atlantic endemic Vibrio parahaemolyticus pathogen lineage by independent acquisition of related pathogenicity islands.</title>
        <authorList>
            <person name="Xu F."/>
            <person name="Gonzalez-Escalona N."/>
            <person name="Drees K.P."/>
            <person name="Sebra R.P."/>
            <person name="Cooper V.S."/>
            <person name="Jones S.H."/>
            <person name="Whistler C.A."/>
        </authorList>
    </citation>
    <scope>NUCLEOTIDE SEQUENCE [LARGE SCALE GENOMIC DNA]</scope>
    <source>
        <strain evidence="1 2">MAVP-3</strain>
    </source>
</reference>